<dbReference type="AlphaFoldDB" id="A0A3G9IMC3"/>
<dbReference type="EMBL" id="AP019308">
    <property type="protein sequence ID" value="BBH19456.1"/>
    <property type="molecule type" value="Genomic_DNA"/>
</dbReference>
<dbReference type="Pfam" id="PF13552">
    <property type="entry name" value="DUF4127"/>
    <property type="match status" value="1"/>
</dbReference>
<reference evidence="1 2" key="1">
    <citation type="submission" date="2018-11" db="EMBL/GenBank/DDBJ databases">
        <title>Complete genome sequence of Paenibacillus baekrokdamisoli strain KCTC 33723.</title>
        <authorList>
            <person name="Kang S.W."/>
            <person name="Lee K.C."/>
            <person name="Kim K.K."/>
            <person name="Kim J.S."/>
            <person name="Kim D.S."/>
            <person name="Ko S.H."/>
            <person name="Yang S.H."/>
            <person name="Lee J.S."/>
        </authorList>
    </citation>
    <scope>NUCLEOTIDE SEQUENCE [LARGE SCALE GENOMIC DNA]</scope>
    <source>
        <strain evidence="1 2">KCTC 33723</strain>
    </source>
</reference>
<proteinExistence type="predicted"/>
<dbReference type="KEGG" id="pbk:Back11_08010"/>
<gene>
    <name evidence="1" type="ORF">Back11_08010</name>
</gene>
<dbReference type="InterPro" id="IPR025394">
    <property type="entry name" value="DUF4127"/>
</dbReference>
<evidence type="ECO:0000313" key="2">
    <source>
        <dbReference type="Proteomes" id="UP000275368"/>
    </source>
</evidence>
<organism evidence="1 2">
    <name type="scientific">Paenibacillus baekrokdamisoli</name>
    <dbReference type="NCBI Taxonomy" id="1712516"/>
    <lineage>
        <taxon>Bacteria</taxon>
        <taxon>Bacillati</taxon>
        <taxon>Bacillota</taxon>
        <taxon>Bacilli</taxon>
        <taxon>Bacillales</taxon>
        <taxon>Paenibacillaceae</taxon>
        <taxon>Paenibacillus</taxon>
    </lineage>
</organism>
<dbReference type="Proteomes" id="UP000275368">
    <property type="component" value="Chromosome"/>
</dbReference>
<name>A0A3G9IMC3_9BACL</name>
<protein>
    <submittedName>
        <fullName evidence="1">Uncharacterized protein</fullName>
    </submittedName>
</protein>
<dbReference type="OrthoDB" id="9789552at2"/>
<accession>A0A3G9IMC3</accession>
<sequence length="519" mass="58610">MSRILYVPLDERPCNAKFPQQIAQASDLDLMSPPVSMLGAKKQPANTAALSQWILEQSTQTDVIIVSLDMLVYGGIVPSRLHHLTEDDCRARLATIVECKKKNPNLRIYAFNLIMRAPAYSSSDEEPDYYADHGTDLARNGWLQDKQARDGMNEAERLEFDALLSRLPEHVLQDFIERRRTNTAVNNMAIDLVKEGFIDFLIIPLDDNAKYGYSSSEQRQLLYVIEEKGLFDRVHLYPGADEIGCTLFARVFCEIKNYRPEIYTRFSSTSGPFAIPKYEDRSLGESLKCQITAAGGFIGDHAREADFVLMVNSPPVGQYEMAETTQLFRERHSSYFSEVNLREFAQAIRVYAEKGFMVALADVAVCNGSDEPLLKLLSGSGLLPKLSAYAGWNTSGNTLGTVIAHAIVESYYRTNDAVQKPDRSRNSEAFYLSRLVEDWGYQAIIRADIAANHLEELGGNYFDVASIHDQLAGLIHSKMEAFLAQYLQDFRLERLMLDNVILPWKRMFEVGFDLRVTAD</sequence>
<keyword evidence="2" id="KW-1185">Reference proteome</keyword>
<evidence type="ECO:0000313" key="1">
    <source>
        <dbReference type="EMBL" id="BBH19456.1"/>
    </source>
</evidence>
<dbReference type="RefSeq" id="WP_125653792.1">
    <property type="nucleotide sequence ID" value="NZ_AP019308.1"/>
</dbReference>